<keyword evidence="2" id="KW-1185">Reference proteome</keyword>
<protein>
    <submittedName>
        <fullName evidence="1">Uncharacterized protein</fullName>
    </submittedName>
</protein>
<comment type="caution">
    <text evidence="1">The sequence shown here is derived from an EMBL/GenBank/DDBJ whole genome shotgun (WGS) entry which is preliminary data.</text>
</comment>
<evidence type="ECO:0000313" key="1">
    <source>
        <dbReference type="EMBL" id="MPC90013.1"/>
    </source>
</evidence>
<accession>A0A5B7J678</accession>
<gene>
    <name evidence="1" type="ORF">E2C01_084980</name>
</gene>
<sequence>MVPLFCLRNAQLTSANFQHYPYAIKITAYQFREVRLGWRRGREADEVEEVER</sequence>
<proteinExistence type="predicted"/>
<reference evidence="1 2" key="1">
    <citation type="submission" date="2019-05" db="EMBL/GenBank/DDBJ databases">
        <title>Another draft genome of Portunus trituberculatus and its Hox gene families provides insights of decapod evolution.</title>
        <authorList>
            <person name="Jeong J.-H."/>
            <person name="Song I."/>
            <person name="Kim S."/>
            <person name="Choi T."/>
            <person name="Kim D."/>
            <person name="Ryu S."/>
            <person name="Kim W."/>
        </authorList>
    </citation>
    <scope>NUCLEOTIDE SEQUENCE [LARGE SCALE GENOMIC DNA]</scope>
    <source>
        <tissue evidence="1">Muscle</tissue>
    </source>
</reference>
<dbReference type="EMBL" id="VSRR010082933">
    <property type="protein sequence ID" value="MPC90013.1"/>
    <property type="molecule type" value="Genomic_DNA"/>
</dbReference>
<organism evidence="1 2">
    <name type="scientific">Portunus trituberculatus</name>
    <name type="common">Swimming crab</name>
    <name type="synonym">Neptunus trituberculatus</name>
    <dbReference type="NCBI Taxonomy" id="210409"/>
    <lineage>
        <taxon>Eukaryota</taxon>
        <taxon>Metazoa</taxon>
        <taxon>Ecdysozoa</taxon>
        <taxon>Arthropoda</taxon>
        <taxon>Crustacea</taxon>
        <taxon>Multicrustacea</taxon>
        <taxon>Malacostraca</taxon>
        <taxon>Eumalacostraca</taxon>
        <taxon>Eucarida</taxon>
        <taxon>Decapoda</taxon>
        <taxon>Pleocyemata</taxon>
        <taxon>Brachyura</taxon>
        <taxon>Eubrachyura</taxon>
        <taxon>Portunoidea</taxon>
        <taxon>Portunidae</taxon>
        <taxon>Portuninae</taxon>
        <taxon>Portunus</taxon>
    </lineage>
</organism>
<evidence type="ECO:0000313" key="2">
    <source>
        <dbReference type="Proteomes" id="UP000324222"/>
    </source>
</evidence>
<dbReference type="AlphaFoldDB" id="A0A5B7J678"/>
<name>A0A5B7J678_PORTR</name>
<dbReference type="Proteomes" id="UP000324222">
    <property type="component" value="Unassembled WGS sequence"/>
</dbReference>